<organism evidence="1 2">
    <name type="scientific">Pseudoxanthomonas winnipegensis</name>
    <dbReference type="NCBI Taxonomy" id="2480810"/>
    <lineage>
        <taxon>Bacteria</taxon>
        <taxon>Pseudomonadati</taxon>
        <taxon>Pseudomonadota</taxon>
        <taxon>Gammaproteobacteria</taxon>
        <taxon>Lysobacterales</taxon>
        <taxon>Lysobacteraceae</taxon>
        <taxon>Pseudoxanthomonas</taxon>
    </lineage>
</organism>
<gene>
    <name evidence="1" type="ORF">EA660_04730</name>
</gene>
<dbReference type="OrthoDB" id="6002309at2"/>
<dbReference type="AlphaFoldDB" id="A0A4Q8LCW3"/>
<comment type="caution">
    <text evidence="1">The sequence shown here is derived from an EMBL/GenBank/DDBJ whole genome shotgun (WGS) entry which is preliminary data.</text>
</comment>
<dbReference type="RefSeq" id="WP_130550416.1">
    <property type="nucleotide sequence ID" value="NZ_SHMC01000002.1"/>
</dbReference>
<protein>
    <submittedName>
        <fullName evidence="1">Uncharacterized protein</fullName>
    </submittedName>
</protein>
<name>A0A4Q8LCW3_9GAMM</name>
<sequence>MTQREIKHHSVIPGCREGHPARLMLDARRCLNGGPGGHFVECRCRASARFADAGDALRDWSRVNGKRAPRTAAPADNIVQLDLLRKGGA</sequence>
<dbReference type="EMBL" id="SHMC01000002">
    <property type="protein sequence ID" value="TAA26541.1"/>
    <property type="molecule type" value="Genomic_DNA"/>
</dbReference>
<proteinExistence type="predicted"/>
<evidence type="ECO:0000313" key="2">
    <source>
        <dbReference type="Proteomes" id="UP000292627"/>
    </source>
</evidence>
<dbReference type="Proteomes" id="UP000292627">
    <property type="component" value="Unassembled WGS sequence"/>
</dbReference>
<reference evidence="1 2" key="1">
    <citation type="submission" date="2019-02" db="EMBL/GenBank/DDBJ databases">
        <title>WGS of Pseudoxanthomonas species novum from clinical isolates.</title>
        <authorList>
            <person name="Bernier A.-M."/>
            <person name="Bernard K."/>
            <person name="Vachon A."/>
        </authorList>
    </citation>
    <scope>NUCLEOTIDE SEQUENCE [LARGE SCALE GENOMIC DNA]</scope>
    <source>
        <strain evidence="1 2">NML171200</strain>
    </source>
</reference>
<accession>A0A4Q8LCW3</accession>
<evidence type="ECO:0000313" key="1">
    <source>
        <dbReference type="EMBL" id="TAA26541.1"/>
    </source>
</evidence>